<dbReference type="InterPro" id="IPR011659">
    <property type="entry name" value="WD40"/>
</dbReference>
<dbReference type="InterPro" id="IPR036388">
    <property type="entry name" value="WH-like_DNA-bd_sf"/>
</dbReference>
<dbReference type="Pfam" id="PF00486">
    <property type="entry name" value="Trans_reg_C"/>
    <property type="match status" value="1"/>
</dbReference>
<keyword evidence="4" id="KW-1133">Transmembrane helix</keyword>
<dbReference type="InterPro" id="IPR011042">
    <property type="entry name" value="6-blade_b-propeller_TolB-like"/>
</dbReference>
<evidence type="ECO:0000256" key="4">
    <source>
        <dbReference type="SAM" id="Phobius"/>
    </source>
</evidence>
<feature type="DNA-binding region" description="OmpR/PhoB-type" evidence="3">
    <location>
        <begin position="1"/>
        <end position="99"/>
    </location>
</feature>
<evidence type="ECO:0000256" key="2">
    <source>
        <dbReference type="ARBA" id="ARBA00023125"/>
    </source>
</evidence>
<sequence length="666" mass="75378">MGQFRIGRFAVDASRGKVSSAEGVQIVEPKVMAVLQFLYSHRGNVVSQEDIFDAVWPNSVFSPSNVQRSIALLRKALKEDSKKPQYIITHPKRGYCLELNEEENSQTVKWPLLVFIAVTIVCLVGGWFAFATQAVKTDFSVLVPVTSHEENESYQSQSHNGKYLAFVRGDEGHQQIWLKELTTGKEVPLSENPSTYYGLGWSPDDRALAFINKQNNTSQLAYFNLDLVNLTSLNYAKVIEFEEYVVTSQQVQWTNSNQIYFIERRKADNATQLSLVSLETKQKQVIKPSVGQDWLLLHALSPDQTQLALGYEAGQNQYRIELLTLADASTATIATVEDGILGLSWHPNGEHLLLSKRNNLLLIDRLGNSTDIAFNNYQIIRDAAFTPSGEEILMELVNIDVDIIRATNTAPQQYEKLVDTSSVDFLPVFSPDSSRFVFESHRFGLKQLFLYDKGTQTLIFANPNNEELFGVIWSKNGDEVITASKDKLFRIDLNNGGYQAIPHPHHSFYLREKFNNEDAILVSYRAEDGVTFHPAKLDLHTLSLTSFSGSGERLTCYAMALDKHDQIYFSNNQQVFRLDQGGNLETLWHTDDKDIIGLAVDQQTLTVTLEQHDGYEINTMDLSGRNAKKRFIANNAGNMLINASHDNKQFLYLTEPKRKRTLVRLR</sequence>
<evidence type="ECO:0000259" key="5">
    <source>
        <dbReference type="PROSITE" id="PS51755"/>
    </source>
</evidence>
<keyword evidence="4" id="KW-0812">Transmembrane</keyword>
<dbReference type="EMBL" id="DRGM01000205">
    <property type="protein sequence ID" value="HEA18856.1"/>
    <property type="molecule type" value="Genomic_DNA"/>
</dbReference>
<gene>
    <name evidence="6" type="ORF">ENH88_20880</name>
</gene>
<name>A0A7V1D2T5_9GAMM</name>
<reference evidence="6" key="1">
    <citation type="journal article" date="2020" name="mSystems">
        <title>Genome- and Community-Level Interaction Insights into Carbon Utilization and Element Cycling Functions of Hydrothermarchaeota in Hydrothermal Sediment.</title>
        <authorList>
            <person name="Zhou Z."/>
            <person name="Liu Y."/>
            <person name="Xu W."/>
            <person name="Pan J."/>
            <person name="Luo Z.H."/>
            <person name="Li M."/>
        </authorList>
    </citation>
    <scope>NUCLEOTIDE SEQUENCE [LARGE SCALE GENOMIC DNA]</scope>
    <source>
        <strain evidence="6">HyVt-346</strain>
    </source>
</reference>
<keyword evidence="2 3" id="KW-0238">DNA-binding</keyword>
<dbReference type="GO" id="GO:0000160">
    <property type="term" value="P:phosphorelay signal transduction system"/>
    <property type="evidence" value="ECO:0007669"/>
    <property type="project" value="InterPro"/>
</dbReference>
<dbReference type="CDD" id="cd00383">
    <property type="entry name" value="trans_reg_C"/>
    <property type="match status" value="1"/>
</dbReference>
<dbReference type="GO" id="GO:0006355">
    <property type="term" value="P:regulation of DNA-templated transcription"/>
    <property type="evidence" value="ECO:0007669"/>
    <property type="project" value="InterPro"/>
</dbReference>
<evidence type="ECO:0000256" key="3">
    <source>
        <dbReference type="PROSITE-ProRule" id="PRU01091"/>
    </source>
</evidence>
<dbReference type="Proteomes" id="UP000886188">
    <property type="component" value="Unassembled WGS sequence"/>
</dbReference>
<organism evidence="6">
    <name type="scientific">Pseudoalteromonas prydzensis</name>
    <dbReference type="NCBI Taxonomy" id="182141"/>
    <lineage>
        <taxon>Bacteria</taxon>
        <taxon>Pseudomonadati</taxon>
        <taxon>Pseudomonadota</taxon>
        <taxon>Gammaproteobacteria</taxon>
        <taxon>Alteromonadales</taxon>
        <taxon>Pseudoalteromonadaceae</taxon>
        <taxon>Pseudoalteromonas</taxon>
    </lineage>
</organism>
<dbReference type="PANTHER" id="PTHR36842">
    <property type="entry name" value="PROTEIN TOLB HOMOLOG"/>
    <property type="match status" value="1"/>
</dbReference>
<dbReference type="GO" id="GO:0003677">
    <property type="term" value="F:DNA binding"/>
    <property type="evidence" value="ECO:0007669"/>
    <property type="project" value="UniProtKB-UniRule"/>
</dbReference>
<evidence type="ECO:0000313" key="6">
    <source>
        <dbReference type="EMBL" id="HEA18856.1"/>
    </source>
</evidence>
<dbReference type="Pfam" id="PF07676">
    <property type="entry name" value="PD40"/>
    <property type="match status" value="1"/>
</dbReference>
<proteinExistence type="inferred from homology"/>
<dbReference type="SUPFAM" id="SSF50960">
    <property type="entry name" value="TolB, C-terminal domain"/>
    <property type="match status" value="1"/>
</dbReference>
<comment type="similarity">
    <text evidence="1">Belongs to the TolB family.</text>
</comment>
<dbReference type="SUPFAM" id="SSF46894">
    <property type="entry name" value="C-terminal effector domain of the bipartite response regulators"/>
    <property type="match status" value="1"/>
</dbReference>
<dbReference type="Gene3D" id="1.10.10.10">
    <property type="entry name" value="Winged helix-like DNA-binding domain superfamily/Winged helix DNA-binding domain"/>
    <property type="match status" value="1"/>
</dbReference>
<dbReference type="PROSITE" id="PS51755">
    <property type="entry name" value="OMPR_PHOB"/>
    <property type="match status" value="1"/>
</dbReference>
<feature type="transmembrane region" description="Helical" evidence="4">
    <location>
        <begin position="110"/>
        <end position="130"/>
    </location>
</feature>
<dbReference type="InterPro" id="IPR001867">
    <property type="entry name" value="OmpR/PhoB-type_DNA-bd"/>
</dbReference>
<dbReference type="RefSeq" id="WP_304185264.1">
    <property type="nucleotide sequence ID" value="NZ_DRGM01000205.1"/>
</dbReference>
<evidence type="ECO:0000256" key="1">
    <source>
        <dbReference type="ARBA" id="ARBA00009820"/>
    </source>
</evidence>
<accession>A0A7V1D2T5</accession>
<dbReference type="AlphaFoldDB" id="A0A7V1D2T5"/>
<dbReference type="PANTHER" id="PTHR36842:SF1">
    <property type="entry name" value="PROTEIN TOLB"/>
    <property type="match status" value="1"/>
</dbReference>
<protein>
    <submittedName>
        <fullName evidence="6">TolB protein</fullName>
    </submittedName>
</protein>
<comment type="caution">
    <text evidence="6">The sequence shown here is derived from an EMBL/GenBank/DDBJ whole genome shotgun (WGS) entry which is preliminary data.</text>
</comment>
<dbReference type="InterPro" id="IPR016032">
    <property type="entry name" value="Sig_transdc_resp-reg_C-effctor"/>
</dbReference>
<dbReference type="Gene3D" id="2.120.10.30">
    <property type="entry name" value="TolB, C-terminal domain"/>
    <property type="match status" value="2"/>
</dbReference>
<keyword evidence="4" id="KW-0472">Membrane</keyword>
<feature type="domain" description="OmpR/PhoB-type" evidence="5">
    <location>
        <begin position="1"/>
        <end position="99"/>
    </location>
</feature>
<dbReference type="SMART" id="SM00862">
    <property type="entry name" value="Trans_reg_C"/>
    <property type="match status" value="1"/>
</dbReference>
<dbReference type="SUPFAM" id="SSF82171">
    <property type="entry name" value="DPP6 N-terminal domain-like"/>
    <property type="match status" value="1"/>
</dbReference>